<protein>
    <submittedName>
        <fullName evidence="2">Uncharacterized protein</fullName>
    </submittedName>
</protein>
<sequence>MPAPRQQVTYKQALLGPTKREAAMQKKLDAMREELRALKDGNQEKPANEEPQEKDSAKPPAVQLKQARYAREKLEKETESLANDVSWFEKRLEEAKARLEKKQAQLQIARAKEQELKVQDFGARESPAFLTAMQKQFEGAVDGTGISKQEYEQVFTVLGKVLANDKQEDMYMDVESPAWPSTQPRGRSVPDKRVRKPKHDTATLWTYSGSGWGTIKDDLMEDMQGLQCCAVQGRHLATDKLAVATQSMKMQGYHMGRHIGLGGACGAEESGMAYLCGKGDWGISPNASPGRTAAAWLSIGKGVVLAAVYSWTAEGVAYRNTQLIAHVIGKLQSLGVPWVIEAGLTIKLKFVGRMARVLEKKAQGATRGADRARAPAPPSYERAQEFKTQEQANVAWTKCMRVLEQEAFQDRGMQCAEDDPRAGRAEGPKWRIKPFNFGGENVPAAAREATWWRRLTRPLHGLQGTHLRWGKAKEQDMVQKRCREMRSREKWFQVRPRRMTYIRVEEQGIWQARRGVMPAGQRRGGGEGANFQSWMQEAESKMKAVDQRLLRERKAKWADKLEIVAAEYTLEEWKVVWRVGEKMQEGPRPWEQGPRQELEDIKEEDTDRPKEVARTFRRRAGLGVDRWRPSVLQGACEEACSRLLDILRVVECALIWPVHMATVLFCIAPNAFTTDRVIGLLPTIRAWEIMREPCVIKWAKEHQRSRGCTSHEKAAEDAAWDVLLSHEMDNPDNESEESEATITAVLDMGKAFEKVSLHVLSEAGKQFDFNAGVLAVVCSYFAIARRLIAGDSVSSETSTAAAIIAGSKFSVCFLKMVIQSAVDGLVAERTVAKDIARRGLPVVRARPCLGVDLVAHGAVVKAKSGKRCMGVLGRGRRLANLKGGGRKVANGTTLAFKRGLKRSVLCGCKCIGMPDHQLRQLRREAGRSLPGGRGAKSLTLQLALAGEEPTLEVTEASIIRWAREVWQTAQAKEVNQQWGSAESMMVKVWRRQQQEVGMKPVWAQVRGPAGAVIMSLMRAQWSWPAWRTVIAKTGCALDVREARPMDVAAMLRNDDVQQQLWEAWTKEEERACLRPAPVVVPAVAQLKARDFPGHAKNAVKKACVSRSWTMGKLGQCSIAPADICSACGLAEGASHHRCKCTALREL</sequence>
<comment type="caution">
    <text evidence="2">The sequence shown here is derived from an EMBL/GenBank/DDBJ whole genome shotgun (WGS) entry which is preliminary data.</text>
</comment>
<proteinExistence type="predicted"/>
<accession>A0ABN9UYH8</accession>
<keyword evidence="3" id="KW-1185">Reference proteome</keyword>
<gene>
    <name evidence="2" type="ORF">PCOR1329_LOCUS52883</name>
</gene>
<name>A0ABN9UYH8_9DINO</name>
<dbReference type="EMBL" id="CAUYUJ010016438">
    <property type="protein sequence ID" value="CAK0865320.1"/>
    <property type="molecule type" value="Genomic_DNA"/>
</dbReference>
<evidence type="ECO:0000256" key="1">
    <source>
        <dbReference type="SAM" id="MobiDB-lite"/>
    </source>
</evidence>
<evidence type="ECO:0000313" key="3">
    <source>
        <dbReference type="Proteomes" id="UP001189429"/>
    </source>
</evidence>
<feature type="compositionally biased region" description="Basic and acidic residues" evidence="1">
    <location>
        <begin position="18"/>
        <end position="57"/>
    </location>
</feature>
<feature type="region of interest" description="Disordered" evidence="1">
    <location>
        <begin position="1"/>
        <end position="63"/>
    </location>
</feature>
<feature type="region of interest" description="Disordered" evidence="1">
    <location>
        <begin position="176"/>
        <end position="197"/>
    </location>
</feature>
<organism evidence="2 3">
    <name type="scientific">Prorocentrum cordatum</name>
    <dbReference type="NCBI Taxonomy" id="2364126"/>
    <lineage>
        <taxon>Eukaryota</taxon>
        <taxon>Sar</taxon>
        <taxon>Alveolata</taxon>
        <taxon>Dinophyceae</taxon>
        <taxon>Prorocentrales</taxon>
        <taxon>Prorocentraceae</taxon>
        <taxon>Prorocentrum</taxon>
    </lineage>
</organism>
<reference evidence="2" key="1">
    <citation type="submission" date="2023-10" db="EMBL/GenBank/DDBJ databases">
        <authorList>
            <person name="Chen Y."/>
            <person name="Shah S."/>
            <person name="Dougan E. K."/>
            <person name="Thang M."/>
            <person name="Chan C."/>
        </authorList>
    </citation>
    <scope>NUCLEOTIDE SEQUENCE [LARGE SCALE GENOMIC DNA]</scope>
</reference>
<feature type="compositionally biased region" description="Polar residues" evidence="1">
    <location>
        <begin position="1"/>
        <end position="10"/>
    </location>
</feature>
<dbReference type="Proteomes" id="UP001189429">
    <property type="component" value="Unassembled WGS sequence"/>
</dbReference>
<feature type="region of interest" description="Disordered" evidence="1">
    <location>
        <begin position="585"/>
        <end position="610"/>
    </location>
</feature>
<feature type="compositionally biased region" description="Basic and acidic residues" evidence="1">
    <location>
        <begin position="594"/>
        <end position="610"/>
    </location>
</feature>
<evidence type="ECO:0000313" key="2">
    <source>
        <dbReference type="EMBL" id="CAK0865320.1"/>
    </source>
</evidence>